<feature type="domain" description="No apical meristem-associated C-terminal" evidence="3">
    <location>
        <begin position="139"/>
        <end position="294"/>
    </location>
</feature>
<accession>A0ABQ5H7F1</accession>
<feature type="compositionally biased region" description="Basic and acidic residues" evidence="2">
    <location>
        <begin position="76"/>
        <end position="88"/>
    </location>
</feature>
<reference evidence="4" key="1">
    <citation type="journal article" date="2022" name="Int. J. Mol. Sci.">
        <title>Draft Genome of Tanacetum Coccineum: Genomic Comparison of Closely Related Tanacetum-Family Plants.</title>
        <authorList>
            <person name="Yamashiro T."/>
            <person name="Shiraishi A."/>
            <person name="Nakayama K."/>
            <person name="Satake H."/>
        </authorList>
    </citation>
    <scope>NUCLEOTIDE SEQUENCE</scope>
</reference>
<dbReference type="EMBL" id="BQNB010019293">
    <property type="protein sequence ID" value="GJT83778.1"/>
    <property type="molecule type" value="Genomic_DNA"/>
</dbReference>
<feature type="coiled-coil region" evidence="1">
    <location>
        <begin position="234"/>
        <end position="294"/>
    </location>
</feature>
<keyword evidence="1" id="KW-0175">Coiled coil</keyword>
<dbReference type="InterPro" id="IPR029466">
    <property type="entry name" value="NAM-associated_C"/>
</dbReference>
<gene>
    <name evidence="4" type="ORF">Tco_1058120</name>
</gene>
<dbReference type="Pfam" id="PF14303">
    <property type="entry name" value="NAM-associated"/>
    <property type="match status" value="1"/>
</dbReference>
<protein>
    <submittedName>
        <fullName evidence="4">ABC transporter G family member 7 isoform X2</fullName>
    </submittedName>
</protein>
<feature type="compositionally biased region" description="Low complexity" evidence="2">
    <location>
        <begin position="175"/>
        <end position="185"/>
    </location>
</feature>
<sequence>MDSLTSSQANQPYSPLNRVNLDMNFEQLLNTQDYYQSQDYSMGHGSVHGSAPVDDDSPVEEMSPVKKPSKRASRAKKNDAKDKGPAKDWTKAEEIALCRTWCDVSKNSEKGNSMKVKGFWEAVINYFKKETGSTRGHDFTLGHCYNILKDHQGWLEIEMPAFYKNTKGRKKSKTSKITSGSASGGFNLNDEADEYEKEAREHRPLGRGASKAKKKSSASSRERSSSFVDLAAHKEATDLKREKLEIQLRKLQLAGKKKRDKDILFYNSEINPSLPAIQQKLQEMENEIKEYYNLYY</sequence>
<evidence type="ECO:0000313" key="5">
    <source>
        <dbReference type="Proteomes" id="UP001151760"/>
    </source>
</evidence>
<evidence type="ECO:0000259" key="3">
    <source>
        <dbReference type="Pfam" id="PF14303"/>
    </source>
</evidence>
<dbReference type="PANTHER" id="PTHR45023">
    <property type="match status" value="1"/>
</dbReference>
<feature type="region of interest" description="Disordered" evidence="2">
    <location>
        <begin position="39"/>
        <end position="88"/>
    </location>
</feature>
<feature type="region of interest" description="Disordered" evidence="2">
    <location>
        <begin position="168"/>
        <end position="227"/>
    </location>
</feature>
<keyword evidence="5" id="KW-1185">Reference proteome</keyword>
<proteinExistence type="predicted"/>
<evidence type="ECO:0000313" key="4">
    <source>
        <dbReference type="EMBL" id="GJT83778.1"/>
    </source>
</evidence>
<dbReference type="Proteomes" id="UP001151760">
    <property type="component" value="Unassembled WGS sequence"/>
</dbReference>
<name>A0ABQ5H7F1_9ASTR</name>
<evidence type="ECO:0000256" key="1">
    <source>
        <dbReference type="SAM" id="Coils"/>
    </source>
</evidence>
<evidence type="ECO:0000256" key="2">
    <source>
        <dbReference type="SAM" id="MobiDB-lite"/>
    </source>
</evidence>
<dbReference type="PANTHER" id="PTHR45023:SF4">
    <property type="entry name" value="GLYCINE-RICH PROTEIN-RELATED"/>
    <property type="match status" value="1"/>
</dbReference>
<comment type="caution">
    <text evidence="4">The sequence shown here is derived from an EMBL/GenBank/DDBJ whole genome shotgun (WGS) entry which is preliminary data.</text>
</comment>
<reference evidence="4" key="2">
    <citation type="submission" date="2022-01" db="EMBL/GenBank/DDBJ databases">
        <authorList>
            <person name="Yamashiro T."/>
            <person name="Shiraishi A."/>
            <person name="Satake H."/>
            <person name="Nakayama K."/>
        </authorList>
    </citation>
    <scope>NUCLEOTIDE SEQUENCE</scope>
</reference>
<organism evidence="4 5">
    <name type="scientific">Tanacetum coccineum</name>
    <dbReference type="NCBI Taxonomy" id="301880"/>
    <lineage>
        <taxon>Eukaryota</taxon>
        <taxon>Viridiplantae</taxon>
        <taxon>Streptophyta</taxon>
        <taxon>Embryophyta</taxon>
        <taxon>Tracheophyta</taxon>
        <taxon>Spermatophyta</taxon>
        <taxon>Magnoliopsida</taxon>
        <taxon>eudicotyledons</taxon>
        <taxon>Gunneridae</taxon>
        <taxon>Pentapetalae</taxon>
        <taxon>asterids</taxon>
        <taxon>campanulids</taxon>
        <taxon>Asterales</taxon>
        <taxon>Asteraceae</taxon>
        <taxon>Asteroideae</taxon>
        <taxon>Anthemideae</taxon>
        <taxon>Anthemidinae</taxon>
        <taxon>Tanacetum</taxon>
    </lineage>
</organism>